<dbReference type="AlphaFoldDB" id="A0A382CT47"/>
<accession>A0A382CT47</accession>
<organism evidence="1">
    <name type="scientific">marine metagenome</name>
    <dbReference type="NCBI Taxonomy" id="408172"/>
    <lineage>
        <taxon>unclassified sequences</taxon>
        <taxon>metagenomes</taxon>
        <taxon>ecological metagenomes</taxon>
    </lineage>
</organism>
<dbReference type="EMBL" id="UINC01035910">
    <property type="protein sequence ID" value="SVB29069.1"/>
    <property type="molecule type" value="Genomic_DNA"/>
</dbReference>
<sequence>MDGGRHISYSDEPGMANLLVTLLDKMDVPVDKIGASTGALPLETLSDL</sequence>
<proteinExistence type="predicted"/>
<reference evidence="1" key="1">
    <citation type="submission" date="2018-05" db="EMBL/GenBank/DDBJ databases">
        <authorList>
            <person name="Lanie J.A."/>
            <person name="Ng W.-L."/>
            <person name="Kazmierczak K.M."/>
            <person name="Andrzejewski T.M."/>
            <person name="Davidsen T.M."/>
            <person name="Wayne K.J."/>
            <person name="Tettelin H."/>
            <person name="Glass J.I."/>
            <person name="Rusch D."/>
            <person name="Podicherti R."/>
            <person name="Tsui H.-C.T."/>
            <person name="Winkler M.E."/>
        </authorList>
    </citation>
    <scope>NUCLEOTIDE SEQUENCE</scope>
</reference>
<evidence type="ECO:0000313" key="1">
    <source>
        <dbReference type="EMBL" id="SVB29069.1"/>
    </source>
</evidence>
<name>A0A382CT47_9ZZZZ</name>
<protein>
    <submittedName>
        <fullName evidence="1">Uncharacterized protein</fullName>
    </submittedName>
</protein>
<gene>
    <name evidence="1" type="ORF">METZ01_LOCUS181923</name>
</gene>